<feature type="region of interest" description="Disordered" evidence="14">
    <location>
        <begin position="519"/>
        <end position="545"/>
    </location>
</feature>
<accession>A0ABR2WAQ9</accession>
<comment type="catalytic activity">
    <reaction evidence="12">
        <text>a 1,2-diacyl-sn-glycero-3-phosphoethanolamine(out) + ATP + H2O = a 1,2-diacyl-sn-glycero-3-phosphoethanolamine(in) + ADP + phosphate + H(+)</text>
        <dbReference type="Rhea" id="RHEA:66132"/>
        <dbReference type="ChEBI" id="CHEBI:15377"/>
        <dbReference type="ChEBI" id="CHEBI:15378"/>
        <dbReference type="ChEBI" id="CHEBI:30616"/>
        <dbReference type="ChEBI" id="CHEBI:43474"/>
        <dbReference type="ChEBI" id="CHEBI:64612"/>
        <dbReference type="ChEBI" id="CHEBI:456216"/>
    </reaction>
    <physiologicalReaction direction="left-to-right" evidence="12">
        <dbReference type="Rhea" id="RHEA:66133"/>
    </physiologicalReaction>
</comment>
<evidence type="ECO:0000256" key="3">
    <source>
        <dbReference type="ARBA" id="ARBA00022692"/>
    </source>
</evidence>
<dbReference type="InterPro" id="IPR032631">
    <property type="entry name" value="P-type_ATPase_N"/>
</dbReference>
<feature type="domain" description="P-type ATPase C-terminal" evidence="16">
    <location>
        <begin position="936"/>
        <end position="1191"/>
    </location>
</feature>
<feature type="transmembrane region" description="Helical" evidence="13">
    <location>
        <begin position="406"/>
        <end position="426"/>
    </location>
</feature>
<dbReference type="SFLD" id="SFLDS00003">
    <property type="entry name" value="Haloacid_Dehalogenase"/>
    <property type="match status" value="1"/>
</dbReference>
<dbReference type="PRINTS" id="PR00119">
    <property type="entry name" value="CATATPASE"/>
</dbReference>
<dbReference type="Gene3D" id="3.40.50.1000">
    <property type="entry name" value="HAD superfamily/HAD-like"/>
    <property type="match status" value="1"/>
</dbReference>
<dbReference type="Gene3D" id="3.40.1110.10">
    <property type="entry name" value="Calcium-transporting ATPase, cytoplasmic domain N"/>
    <property type="match status" value="1"/>
</dbReference>
<evidence type="ECO:0000313" key="18">
    <source>
        <dbReference type="Proteomes" id="UP001479436"/>
    </source>
</evidence>
<evidence type="ECO:0000256" key="10">
    <source>
        <dbReference type="ARBA" id="ARBA00023136"/>
    </source>
</evidence>
<evidence type="ECO:0000256" key="7">
    <source>
        <dbReference type="ARBA" id="ARBA00022842"/>
    </source>
</evidence>
<keyword evidence="7 13" id="KW-0460">Magnesium</keyword>
<evidence type="ECO:0000256" key="6">
    <source>
        <dbReference type="ARBA" id="ARBA00022840"/>
    </source>
</evidence>
<dbReference type="InterPro" id="IPR023298">
    <property type="entry name" value="ATPase_P-typ_TM_dom_sf"/>
</dbReference>
<dbReference type="NCBIfam" id="TIGR01652">
    <property type="entry name" value="ATPase-Plipid"/>
    <property type="match status" value="1"/>
</dbReference>
<evidence type="ECO:0000259" key="15">
    <source>
        <dbReference type="Pfam" id="PF16209"/>
    </source>
</evidence>
<evidence type="ECO:0000256" key="13">
    <source>
        <dbReference type="RuleBase" id="RU362033"/>
    </source>
</evidence>
<dbReference type="InterPro" id="IPR032630">
    <property type="entry name" value="P_typ_ATPase_c"/>
</dbReference>
<feature type="compositionally biased region" description="Basic and acidic residues" evidence="14">
    <location>
        <begin position="519"/>
        <end position="532"/>
    </location>
</feature>
<dbReference type="InterPro" id="IPR036412">
    <property type="entry name" value="HAD-like_sf"/>
</dbReference>
<evidence type="ECO:0000256" key="2">
    <source>
        <dbReference type="ARBA" id="ARBA00008109"/>
    </source>
</evidence>
<evidence type="ECO:0000256" key="9">
    <source>
        <dbReference type="ARBA" id="ARBA00022989"/>
    </source>
</evidence>
<feature type="region of interest" description="Disordered" evidence="14">
    <location>
        <begin position="1"/>
        <end position="27"/>
    </location>
</feature>
<organism evidence="17 18">
    <name type="scientific">Basidiobolus ranarum</name>
    <dbReference type="NCBI Taxonomy" id="34480"/>
    <lineage>
        <taxon>Eukaryota</taxon>
        <taxon>Fungi</taxon>
        <taxon>Fungi incertae sedis</taxon>
        <taxon>Zoopagomycota</taxon>
        <taxon>Entomophthoromycotina</taxon>
        <taxon>Basidiobolomycetes</taxon>
        <taxon>Basidiobolales</taxon>
        <taxon>Basidiobolaceae</taxon>
        <taxon>Basidiobolus</taxon>
    </lineage>
</organism>
<dbReference type="InterPro" id="IPR018303">
    <property type="entry name" value="ATPase_P-typ_P_site"/>
</dbReference>
<feature type="compositionally biased region" description="Polar residues" evidence="14">
    <location>
        <begin position="534"/>
        <end position="545"/>
    </location>
</feature>
<keyword evidence="4" id="KW-0479">Metal-binding</keyword>
<keyword evidence="5 13" id="KW-0547">Nucleotide-binding</keyword>
<dbReference type="EC" id="7.6.2.1" evidence="13"/>
<keyword evidence="10 13" id="KW-0472">Membrane</keyword>
<dbReference type="SUPFAM" id="SSF56784">
    <property type="entry name" value="HAD-like"/>
    <property type="match status" value="1"/>
</dbReference>
<dbReference type="SUPFAM" id="SSF81665">
    <property type="entry name" value="Calcium ATPase, transmembrane domain M"/>
    <property type="match status" value="1"/>
</dbReference>
<dbReference type="InterPro" id="IPR023214">
    <property type="entry name" value="HAD_sf"/>
</dbReference>
<keyword evidence="18" id="KW-1185">Reference proteome</keyword>
<keyword evidence="8 13" id="KW-1278">Translocase</keyword>
<keyword evidence="6 13" id="KW-0067">ATP-binding</keyword>
<evidence type="ECO:0000256" key="5">
    <source>
        <dbReference type="ARBA" id="ARBA00022741"/>
    </source>
</evidence>
<dbReference type="NCBIfam" id="TIGR01494">
    <property type="entry name" value="ATPase_P-type"/>
    <property type="match status" value="1"/>
</dbReference>
<evidence type="ECO:0000256" key="4">
    <source>
        <dbReference type="ARBA" id="ARBA00022723"/>
    </source>
</evidence>
<dbReference type="InterPro" id="IPR044492">
    <property type="entry name" value="P_typ_ATPase_HD_dom"/>
</dbReference>
<evidence type="ECO:0000256" key="14">
    <source>
        <dbReference type="SAM" id="MobiDB-lite"/>
    </source>
</evidence>
<dbReference type="PANTHER" id="PTHR24092">
    <property type="entry name" value="PROBABLE PHOSPHOLIPID-TRANSPORTING ATPASE"/>
    <property type="match status" value="1"/>
</dbReference>
<proteinExistence type="inferred from homology"/>
<comment type="subcellular location">
    <subcellularLocation>
        <location evidence="1 13">Membrane</location>
        <topology evidence="1 13">Multi-pass membrane protein</topology>
    </subcellularLocation>
</comment>
<dbReference type="InterPro" id="IPR008250">
    <property type="entry name" value="ATPase_P-typ_transduc_dom_A_sf"/>
</dbReference>
<comment type="similarity">
    <text evidence="2 13">Belongs to the cation transport ATPase (P-type) (TC 3.A.3) family. Type IV subfamily.</text>
</comment>
<keyword evidence="3 13" id="KW-0812">Transmembrane</keyword>
<gene>
    <name evidence="17" type="primary">DNF3_1</name>
    <name evidence="17" type="ORF">K7432_000816</name>
</gene>
<feature type="domain" description="P-type ATPase N-terminal" evidence="15">
    <location>
        <begin position="83"/>
        <end position="141"/>
    </location>
</feature>
<dbReference type="Pfam" id="PF13246">
    <property type="entry name" value="Cation_ATPase"/>
    <property type="match status" value="1"/>
</dbReference>
<sequence length="1268" mass="143711">MSTGNSTHKHADPRKPTESITTTEENSAECISLKEPCSSRPLSRSMSQWLKRKSQSIFGHSAVPVGRKIPISTTTTRPYIREDTKKPYISNRITTARYTLLNFLPKQLYAQFSKVANLYFLFVACLQLIPGWSTTGQFTTILPLSIFTVVAMAREGYDDYRRHRQDQTENSKAVEVLRYYHDNTETAQETLTSKHTSNRHPTRDIGVWQKAKWRDITVGDFIRIHANDWIPADLLLLSSSGEDGICYVETAALDGESNLKQRQALKETDEIIKESQDGISTIEGYLQAENPNMDLYNFDGYLQHKETRYPISVNQILLRGTVLRNTNNAIGMVIFSGEETKIRMNASKNARTKAPSLQKLINKAVISVFIALITLSLISTVLAAVWEKGSPYRWYLNGSRRDLAGSFFSFIILLNTLIPISLYVTMELVKLVQAYFINNDLEMYFKETDTPAEARTCTINEELGQISYVFSDKTGTLTDNVMLFRKYSVGGLAYVHDNQIIVSHQLDHTSRLYSSELEHNNKPLPVDDDHKSASRNSDQQKTSRQMIERLISEPNSHFGRQADMFLLSMALCHTVVPEIEPDTGKVSYQSMSPDEYAIVNAVHELGYTCIDRNSKSVSVIPLQGGQPVVFKVLNTIEFSSHRKRMSVIYQFPDDRIVLLCKGADSVILERLAKGDDTLTSPPNALETKTQHMSIREEYLYSKAVEHVHHFASDGLRTLAYGHRFLDPDEYRAWNNLFSDACTSLVDRQTRIEEAAELIEKNLSLTGITAIEDKLQEGVPETIEKLQMADIRLWMLTGDKLETAINIGHSCRLIRDTSTVIIIDPKQEALSHQVQSALTNVATNKGHSVVVIDGSTLAMMEKDPILLSSFLDLGVISSAVICCRVSPSQKALVVRSIRCKIGSAVTLAIGDGGNDIAMIQEAHVGIGIAGREGLQAARSSDYSIARFRFLQRLLLVHGRWCYVRISKFVLGTFYKCVTFYLTQFFFQIFTGFSGTSLYEQWTLSVYNTLFSALPVLVLGMFEKDLNAETLLRFPSLYKTGQNNEMFNLKIFWVWMINGVIQSVWITYIPLITQGAFSRGDVEDSPQLYFLGVIVYTSVVLVVTIKLSLLESHNWTWVTAFATFGTVGLWFAWQLIFSLIYKPQDATNGYEVYGVFQSMVKHPDFWGVLILVVVAALIPRVTLIVLKRSFWPTEVDRYQEWERDEKKIKKIQEKVISTVPKRASLFSKLRPRSSKRLPHVDRLPELHRNEFEIQEYEDLALSESSIRGTK</sequence>
<evidence type="ECO:0000313" key="17">
    <source>
        <dbReference type="EMBL" id="KAK9728789.1"/>
    </source>
</evidence>
<feature type="transmembrane region" description="Helical" evidence="13">
    <location>
        <begin position="1115"/>
        <end position="1139"/>
    </location>
</feature>
<dbReference type="PANTHER" id="PTHR24092:SF174">
    <property type="entry name" value="PHOSPHOLIPID-TRANSPORTING ATPASE DNF3-RELATED"/>
    <property type="match status" value="1"/>
</dbReference>
<evidence type="ECO:0000256" key="12">
    <source>
        <dbReference type="ARBA" id="ARBA00049128"/>
    </source>
</evidence>
<feature type="transmembrane region" description="Helical" evidence="13">
    <location>
        <begin position="1086"/>
        <end position="1103"/>
    </location>
</feature>
<dbReference type="Proteomes" id="UP001479436">
    <property type="component" value="Unassembled WGS sequence"/>
</dbReference>
<evidence type="ECO:0000259" key="16">
    <source>
        <dbReference type="Pfam" id="PF16212"/>
    </source>
</evidence>
<reference evidence="17 18" key="1">
    <citation type="submission" date="2023-04" db="EMBL/GenBank/DDBJ databases">
        <title>Genome of Basidiobolus ranarum AG-B5.</title>
        <authorList>
            <person name="Stajich J.E."/>
            <person name="Carter-House D."/>
            <person name="Gryganskyi A."/>
        </authorList>
    </citation>
    <scope>NUCLEOTIDE SEQUENCE [LARGE SCALE GENOMIC DNA]</scope>
    <source>
        <strain evidence="17 18">AG-B5</strain>
    </source>
</reference>
<comment type="caution">
    <text evidence="17">The sequence shown here is derived from an EMBL/GenBank/DDBJ whole genome shotgun (WGS) entry which is preliminary data.</text>
</comment>
<dbReference type="PROSITE" id="PS00154">
    <property type="entry name" value="ATPASE_E1_E2"/>
    <property type="match status" value="1"/>
</dbReference>
<comment type="catalytic activity">
    <reaction evidence="11 13">
        <text>ATP + H2O + phospholipidSide 1 = ADP + phosphate + phospholipidSide 2.</text>
        <dbReference type="EC" id="7.6.2.1"/>
    </reaction>
</comment>
<dbReference type="SFLD" id="SFLDF00027">
    <property type="entry name" value="p-type_atpase"/>
    <property type="match status" value="1"/>
</dbReference>
<feature type="transmembrane region" description="Helical" evidence="13">
    <location>
        <begin position="1045"/>
        <end position="1066"/>
    </location>
</feature>
<feature type="transmembrane region" description="Helical" evidence="13">
    <location>
        <begin position="364"/>
        <end position="386"/>
    </location>
</feature>
<dbReference type="Pfam" id="PF16212">
    <property type="entry name" value="PhoLip_ATPase_C"/>
    <property type="match status" value="1"/>
</dbReference>
<dbReference type="SUPFAM" id="SSF81653">
    <property type="entry name" value="Calcium ATPase, transduction domain A"/>
    <property type="match status" value="1"/>
</dbReference>
<evidence type="ECO:0000256" key="8">
    <source>
        <dbReference type="ARBA" id="ARBA00022967"/>
    </source>
</evidence>
<dbReference type="EMBL" id="JASJQH010006891">
    <property type="protein sequence ID" value="KAK9728789.1"/>
    <property type="molecule type" value="Genomic_DNA"/>
</dbReference>
<feature type="transmembrane region" description="Helical" evidence="13">
    <location>
        <begin position="967"/>
        <end position="988"/>
    </location>
</feature>
<evidence type="ECO:0000256" key="11">
    <source>
        <dbReference type="ARBA" id="ARBA00034036"/>
    </source>
</evidence>
<name>A0ABR2WAQ9_9FUNG</name>
<dbReference type="SFLD" id="SFLDG00002">
    <property type="entry name" value="C1.7:_P-type_atpase_like"/>
    <property type="match status" value="1"/>
</dbReference>
<dbReference type="Gene3D" id="2.70.150.10">
    <property type="entry name" value="Calcium-transporting ATPase, cytoplasmic transduction domain A"/>
    <property type="match status" value="1"/>
</dbReference>
<dbReference type="InterPro" id="IPR001757">
    <property type="entry name" value="P_typ_ATPase"/>
</dbReference>
<dbReference type="CDD" id="cd02073">
    <property type="entry name" value="P-type_ATPase_APLT_Dnf-like"/>
    <property type="match status" value="1"/>
</dbReference>
<feature type="transmembrane region" description="Helical" evidence="13">
    <location>
        <begin position="1163"/>
        <end position="1184"/>
    </location>
</feature>
<dbReference type="Pfam" id="PF16209">
    <property type="entry name" value="PhoLip_ATPase_N"/>
    <property type="match status" value="1"/>
</dbReference>
<feature type="transmembrane region" description="Helical" evidence="13">
    <location>
        <begin position="1000"/>
        <end position="1020"/>
    </location>
</feature>
<keyword evidence="9 13" id="KW-1133">Transmembrane helix</keyword>
<dbReference type="SUPFAM" id="SSF81660">
    <property type="entry name" value="Metal cation-transporting ATPase, ATP-binding domain N"/>
    <property type="match status" value="1"/>
</dbReference>
<protein>
    <recommendedName>
        <fullName evidence="13">Phospholipid-transporting ATPase</fullName>
        <ecNumber evidence="13">7.6.2.1</ecNumber>
    </recommendedName>
</protein>
<dbReference type="InterPro" id="IPR006539">
    <property type="entry name" value="P-type_ATPase_IV"/>
</dbReference>
<evidence type="ECO:0000256" key="1">
    <source>
        <dbReference type="ARBA" id="ARBA00004141"/>
    </source>
</evidence>
<dbReference type="InterPro" id="IPR023299">
    <property type="entry name" value="ATPase_P-typ_cyto_dom_N"/>
</dbReference>